<gene>
    <name evidence="2" type="ORF">SDC9_49772</name>
</gene>
<organism evidence="2">
    <name type="scientific">bioreactor metagenome</name>
    <dbReference type="NCBI Taxonomy" id="1076179"/>
    <lineage>
        <taxon>unclassified sequences</taxon>
        <taxon>metagenomes</taxon>
        <taxon>ecological metagenomes</taxon>
    </lineage>
</organism>
<comment type="caution">
    <text evidence="2">The sequence shown here is derived from an EMBL/GenBank/DDBJ whole genome shotgun (WGS) entry which is preliminary data.</text>
</comment>
<name>A0A644WI02_9ZZZZ</name>
<accession>A0A644WI02</accession>
<reference evidence="2" key="1">
    <citation type="submission" date="2019-08" db="EMBL/GenBank/DDBJ databases">
        <authorList>
            <person name="Kucharzyk K."/>
            <person name="Murdoch R.W."/>
            <person name="Higgins S."/>
            <person name="Loffler F."/>
        </authorList>
    </citation>
    <scope>NUCLEOTIDE SEQUENCE</scope>
</reference>
<dbReference type="GO" id="GO:0006260">
    <property type="term" value="P:DNA replication"/>
    <property type="evidence" value="ECO:0007669"/>
    <property type="project" value="InterPro"/>
</dbReference>
<dbReference type="EMBL" id="VSSQ01000959">
    <property type="protein sequence ID" value="MPM03505.1"/>
    <property type="molecule type" value="Genomic_DNA"/>
</dbReference>
<dbReference type="Pfam" id="PF05144">
    <property type="entry name" value="Phage_CRI"/>
    <property type="match status" value="1"/>
</dbReference>
<dbReference type="InterPro" id="IPR022686">
    <property type="entry name" value="G2P_N"/>
</dbReference>
<sequence>MYDKVKLWVNRFDIGEQYPNIINLLDTAKEQTDLNTREVKVFGYLEGLRLNIFQSGLSIEGSLPKFLYQSNIYTLNRQTTPQAFEKIGDKLHFNIKEAKVLSLEFGANYNMQYPVYRYLEKLGDMPRLERSNYTASSLYYKPRSKAQQKVFSFYDKIAEAKAKKMIVPNGLEDANLLRYEMRLKGRLPTLFKRNEVTASTLSEEQFYSSAIKMYQDTYFSISKQNKLTLNDMSNIKTVKDAKEVLMALLINQSDQEQIKAYFDALKEAKVFEDRKNYTRLKNKIKEISNKAGYVVPDDLIKELDNEIKNIGAYV</sequence>
<dbReference type="AlphaFoldDB" id="A0A644WI02"/>
<feature type="domain" description="Replication-associated protein G2P N-terminal" evidence="1">
    <location>
        <begin position="54"/>
        <end position="193"/>
    </location>
</feature>
<proteinExistence type="predicted"/>
<protein>
    <recommendedName>
        <fullName evidence="1">Replication-associated protein G2P N-terminal domain-containing protein</fullName>
    </recommendedName>
</protein>
<evidence type="ECO:0000313" key="2">
    <source>
        <dbReference type="EMBL" id="MPM03505.1"/>
    </source>
</evidence>
<evidence type="ECO:0000259" key="1">
    <source>
        <dbReference type="Pfam" id="PF05144"/>
    </source>
</evidence>